<dbReference type="PANTHER" id="PTHR45080">
    <property type="entry name" value="CONTACTIN 5"/>
    <property type="match status" value="1"/>
</dbReference>
<keyword evidence="2" id="KW-1015">Disulfide bond</keyword>
<dbReference type="SUPFAM" id="SSF48726">
    <property type="entry name" value="Immunoglobulin"/>
    <property type="match status" value="1"/>
</dbReference>
<dbReference type="GO" id="GO:0008046">
    <property type="term" value="F:axon guidance receptor activity"/>
    <property type="evidence" value="ECO:0007669"/>
    <property type="project" value="TreeGrafter"/>
</dbReference>
<feature type="transmembrane region" description="Helical" evidence="5">
    <location>
        <begin position="204"/>
        <end position="225"/>
    </location>
</feature>
<dbReference type="InterPro" id="IPR013783">
    <property type="entry name" value="Ig-like_fold"/>
</dbReference>
<dbReference type="Gene3D" id="2.60.40.10">
    <property type="entry name" value="Immunoglobulins"/>
    <property type="match status" value="2"/>
</dbReference>
<feature type="domain" description="Ig-like" evidence="6">
    <location>
        <begin position="102"/>
        <end position="199"/>
    </location>
</feature>
<keyword evidence="8" id="KW-1185">Reference proteome</keyword>
<dbReference type="InterPro" id="IPR036179">
    <property type="entry name" value="Ig-like_dom_sf"/>
</dbReference>
<dbReference type="GO" id="GO:0005886">
    <property type="term" value="C:plasma membrane"/>
    <property type="evidence" value="ECO:0007669"/>
    <property type="project" value="TreeGrafter"/>
</dbReference>
<evidence type="ECO:0000256" key="4">
    <source>
        <dbReference type="SAM" id="MobiDB-lite"/>
    </source>
</evidence>
<dbReference type="GO" id="GO:0050808">
    <property type="term" value="P:synapse organization"/>
    <property type="evidence" value="ECO:0007669"/>
    <property type="project" value="TreeGrafter"/>
</dbReference>
<dbReference type="GO" id="GO:0007156">
    <property type="term" value="P:homophilic cell adhesion via plasma membrane adhesion molecules"/>
    <property type="evidence" value="ECO:0007669"/>
    <property type="project" value="TreeGrafter"/>
</dbReference>
<proteinExistence type="predicted"/>
<feature type="domain" description="Ig-like" evidence="6">
    <location>
        <begin position="2"/>
        <end position="99"/>
    </location>
</feature>
<dbReference type="InterPro" id="IPR013106">
    <property type="entry name" value="Ig_V-set"/>
</dbReference>
<dbReference type="EMBL" id="CAJFCJ010000007">
    <property type="protein sequence ID" value="CAD5116953.1"/>
    <property type="molecule type" value="Genomic_DNA"/>
</dbReference>
<feature type="region of interest" description="Disordered" evidence="4">
    <location>
        <begin position="239"/>
        <end position="260"/>
    </location>
</feature>
<dbReference type="FunFam" id="2.60.40.10:FF:000032">
    <property type="entry name" value="palladin isoform X1"/>
    <property type="match status" value="1"/>
</dbReference>
<dbReference type="GO" id="GO:0030424">
    <property type="term" value="C:axon"/>
    <property type="evidence" value="ECO:0007669"/>
    <property type="project" value="TreeGrafter"/>
</dbReference>
<evidence type="ECO:0000256" key="5">
    <source>
        <dbReference type="SAM" id="Phobius"/>
    </source>
</evidence>
<evidence type="ECO:0000256" key="1">
    <source>
        <dbReference type="ARBA" id="ARBA00022729"/>
    </source>
</evidence>
<organism evidence="7 8">
    <name type="scientific">Dimorphilus gyrociliatus</name>
    <dbReference type="NCBI Taxonomy" id="2664684"/>
    <lineage>
        <taxon>Eukaryota</taxon>
        <taxon>Metazoa</taxon>
        <taxon>Spiralia</taxon>
        <taxon>Lophotrochozoa</taxon>
        <taxon>Annelida</taxon>
        <taxon>Polychaeta</taxon>
        <taxon>Polychaeta incertae sedis</taxon>
        <taxon>Dinophilidae</taxon>
        <taxon>Dimorphilus</taxon>
    </lineage>
</organism>
<dbReference type="InterPro" id="IPR050958">
    <property type="entry name" value="Cell_Adh-Cytoskel_Orgn"/>
</dbReference>
<dbReference type="OrthoDB" id="5970915at2759"/>
<evidence type="ECO:0000256" key="3">
    <source>
        <dbReference type="ARBA" id="ARBA00023319"/>
    </source>
</evidence>
<dbReference type="CDD" id="cd00096">
    <property type="entry name" value="Ig"/>
    <property type="match status" value="1"/>
</dbReference>
<keyword evidence="3" id="KW-0393">Immunoglobulin domain</keyword>
<dbReference type="InterPro" id="IPR007110">
    <property type="entry name" value="Ig-like_dom"/>
</dbReference>
<accession>A0A7I8VNN5</accession>
<gene>
    <name evidence="7" type="ORF">DGYR_LOCUS5530</name>
</gene>
<keyword evidence="5" id="KW-1133">Transmembrane helix</keyword>
<evidence type="ECO:0000259" key="6">
    <source>
        <dbReference type="PROSITE" id="PS50835"/>
    </source>
</evidence>
<reference evidence="7 8" key="1">
    <citation type="submission" date="2020-08" db="EMBL/GenBank/DDBJ databases">
        <authorList>
            <person name="Hejnol A."/>
        </authorList>
    </citation>
    <scope>NUCLEOTIDE SEQUENCE [LARGE SCALE GENOMIC DNA]</scope>
</reference>
<dbReference type="Pfam" id="PF07679">
    <property type="entry name" value="I-set"/>
    <property type="match status" value="2"/>
</dbReference>
<dbReference type="PROSITE" id="PS50835">
    <property type="entry name" value="IG_LIKE"/>
    <property type="match status" value="2"/>
</dbReference>
<dbReference type="GO" id="GO:0043025">
    <property type="term" value="C:neuronal cell body"/>
    <property type="evidence" value="ECO:0007669"/>
    <property type="project" value="TreeGrafter"/>
</dbReference>
<keyword evidence="5" id="KW-0812">Transmembrane</keyword>
<dbReference type="InterPro" id="IPR003599">
    <property type="entry name" value="Ig_sub"/>
</dbReference>
<dbReference type="AlphaFoldDB" id="A0A7I8VNN5"/>
<keyword evidence="1" id="KW-0732">Signal</keyword>
<evidence type="ECO:0000313" key="8">
    <source>
        <dbReference type="Proteomes" id="UP000549394"/>
    </source>
</evidence>
<dbReference type="SMART" id="SM00408">
    <property type="entry name" value="IGc2"/>
    <property type="match status" value="2"/>
</dbReference>
<name>A0A7I8VNN5_9ANNE</name>
<sequence length="260" mass="29710">MIQIKLVSNATLPLRNGKQWTSPILFNCTSDGNNEFDDDEITWLRNGKKIDFKKETDYARDNKKGQFKIKFVRIDEDSGNFTCRIKSDDEKNEDTILIESEPQVSFKEERSKNLVQGDPLILKCRVYGRPSPDSVTWYNPAGEILSNEFNSRVVLSANEGIENATLKIKDMDFDDKGTYTCEATNIYGTHNSTITVRVKDKLAALWPFLGICGEVLILCTIIFIYERSRKKKNAKEAEAVDEAADKLTNSNDHHIRQRKT</sequence>
<dbReference type="InterPro" id="IPR013098">
    <property type="entry name" value="Ig_I-set"/>
</dbReference>
<evidence type="ECO:0000313" key="7">
    <source>
        <dbReference type="EMBL" id="CAD5116953.1"/>
    </source>
</evidence>
<evidence type="ECO:0000256" key="2">
    <source>
        <dbReference type="ARBA" id="ARBA00023157"/>
    </source>
</evidence>
<keyword evidence="5" id="KW-0472">Membrane</keyword>
<dbReference type="Proteomes" id="UP000549394">
    <property type="component" value="Unassembled WGS sequence"/>
</dbReference>
<dbReference type="SMART" id="SM00409">
    <property type="entry name" value="IG"/>
    <property type="match status" value="1"/>
</dbReference>
<protein>
    <submittedName>
        <fullName evidence="7">DgyrCDS5793</fullName>
    </submittedName>
</protein>
<comment type="caution">
    <text evidence="7">The sequence shown here is derived from an EMBL/GenBank/DDBJ whole genome shotgun (WGS) entry which is preliminary data.</text>
</comment>
<dbReference type="PANTHER" id="PTHR45080:SF8">
    <property type="entry name" value="IG-LIKE DOMAIN-CONTAINING PROTEIN"/>
    <property type="match status" value="1"/>
</dbReference>
<dbReference type="InterPro" id="IPR003598">
    <property type="entry name" value="Ig_sub2"/>
</dbReference>
<dbReference type="SMART" id="SM00406">
    <property type="entry name" value="IGv"/>
    <property type="match status" value="1"/>
</dbReference>